<proteinExistence type="predicted"/>
<evidence type="ECO:0000313" key="2">
    <source>
        <dbReference type="EMBL" id="KAK6327478.1"/>
    </source>
</evidence>
<comment type="caution">
    <text evidence="2">The sequence shown here is derived from an EMBL/GenBank/DDBJ whole genome shotgun (WGS) entry which is preliminary data.</text>
</comment>
<dbReference type="PANTHER" id="PTHR46599">
    <property type="entry name" value="PIGGYBAC TRANSPOSABLE ELEMENT-DERIVED PROTEIN 4"/>
    <property type="match status" value="1"/>
</dbReference>
<evidence type="ECO:0000259" key="1">
    <source>
        <dbReference type="Pfam" id="PF13843"/>
    </source>
</evidence>
<evidence type="ECO:0000313" key="3">
    <source>
        <dbReference type="Proteomes" id="UP001356427"/>
    </source>
</evidence>
<organism evidence="2 3">
    <name type="scientific">Coregonus suidteri</name>
    <dbReference type="NCBI Taxonomy" id="861788"/>
    <lineage>
        <taxon>Eukaryota</taxon>
        <taxon>Metazoa</taxon>
        <taxon>Chordata</taxon>
        <taxon>Craniata</taxon>
        <taxon>Vertebrata</taxon>
        <taxon>Euteleostomi</taxon>
        <taxon>Actinopterygii</taxon>
        <taxon>Neopterygii</taxon>
        <taxon>Teleostei</taxon>
        <taxon>Protacanthopterygii</taxon>
        <taxon>Salmoniformes</taxon>
        <taxon>Salmonidae</taxon>
        <taxon>Coregoninae</taxon>
        <taxon>Coregonus</taxon>
    </lineage>
</organism>
<accession>A0AAN8MAX8</accession>
<keyword evidence="3" id="KW-1185">Reference proteome</keyword>
<dbReference type="InterPro" id="IPR029526">
    <property type="entry name" value="PGBD"/>
</dbReference>
<sequence length="383" mass="44411">MSDPDEAAVNNRRKRRLDYDRQFRIKPLMNDIRRACLSNFHPRRNLSIHEWIVPSKAKKGLLAESKSKHTKRDFKMFVLTDSSNGYTMDYVVYSDKTTFPNGYGMAYDAVMSLMRPSYLGSGYHLYLDDFSSPKLFKNLLTLKMGACGTMREARLGFPRSEENALTKKSPRGSLRWIREGSLLFVKWKDAREVSMGSTIHQVYGGDTIQKGVKNKDDSWTRKSIPVPTPVMAYNKRKGSSRISDQLIQYFSVQQKTMRWYHCLFYHFVDIATTNSFLIHKELLKENGTEPMTKQAFIEKLTAQLCGVPLSEVHPSKTRKSRHTPVTIARVRRDGSEENKRMPCQQCKNSGNEDIRSSQWWCNACQVPLCVGIRDRNCFYQWHK</sequence>
<protein>
    <recommendedName>
        <fullName evidence="1">PiggyBac transposable element-derived protein domain-containing protein</fullName>
    </recommendedName>
</protein>
<dbReference type="EMBL" id="JAGTTL010000002">
    <property type="protein sequence ID" value="KAK6327478.1"/>
    <property type="molecule type" value="Genomic_DNA"/>
</dbReference>
<feature type="domain" description="PiggyBac transposable element-derived protein" evidence="1">
    <location>
        <begin position="15"/>
        <end position="276"/>
    </location>
</feature>
<name>A0AAN8MAX8_9TELE</name>
<dbReference type="AlphaFoldDB" id="A0AAN8MAX8"/>
<dbReference type="Pfam" id="PF13843">
    <property type="entry name" value="DDE_Tnp_1_7"/>
    <property type="match status" value="1"/>
</dbReference>
<dbReference type="PANTHER" id="PTHR46599:SF3">
    <property type="entry name" value="PIGGYBAC TRANSPOSABLE ELEMENT-DERIVED PROTEIN 4"/>
    <property type="match status" value="1"/>
</dbReference>
<reference evidence="2 3" key="1">
    <citation type="submission" date="2021-04" db="EMBL/GenBank/DDBJ databases">
        <authorList>
            <person name="De Guttry C."/>
            <person name="Zahm M."/>
            <person name="Klopp C."/>
            <person name="Cabau C."/>
            <person name="Louis A."/>
            <person name="Berthelot C."/>
            <person name="Parey E."/>
            <person name="Roest Crollius H."/>
            <person name="Montfort J."/>
            <person name="Robinson-Rechavi M."/>
            <person name="Bucao C."/>
            <person name="Bouchez O."/>
            <person name="Gislard M."/>
            <person name="Lluch J."/>
            <person name="Milhes M."/>
            <person name="Lampietro C."/>
            <person name="Lopez Roques C."/>
            <person name="Donnadieu C."/>
            <person name="Braasch I."/>
            <person name="Desvignes T."/>
            <person name="Postlethwait J."/>
            <person name="Bobe J."/>
            <person name="Wedekind C."/>
            <person name="Guiguen Y."/>
        </authorList>
    </citation>
    <scope>NUCLEOTIDE SEQUENCE [LARGE SCALE GENOMIC DNA]</scope>
    <source>
        <strain evidence="2">Cs_M1</strain>
        <tissue evidence="2">Blood</tissue>
    </source>
</reference>
<dbReference type="Proteomes" id="UP001356427">
    <property type="component" value="Unassembled WGS sequence"/>
</dbReference>
<gene>
    <name evidence="2" type="ORF">J4Q44_G00031230</name>
</gene>